<name>F5IVM4_9BACT</name>
<dbReference type="AlphaFoldDB" id="F5IVM4"/>
<proteinExistence type="predicted"/>
<evidence type="ECO:0000256" key="1">
    <source>
        <dbReference type="SAM" id="Phobius"/>
    </source>
</evidence>
<feature type="transmembrane region" description="Helical" evidence="1">
    <location>
        <begin position="30"/>
        <end position="48"/>
    </location>
</feature>
<reference evidence="2 3" key="1">
    <citation type="submission" date="2011-04" db="EMBL/GenBank/DDBJ databases">
        <title>The Genome Sequence of Dysgonomonas gadei ATCC BAA-286.</title>
        <authorList>
            <consortium name="The Broad Institute Genome Sequencing Platform"/>
            <person name="Earl A."/>
            <person name="Ward D."/>
            <person name="Feldgarden M."/>
            <person name="Gevers D."/>
            <person name="Pudlo N."/>
            <person name="Martens E."/>
            <person name="Allen-Vercoe E."/>
            <person name="Young S.K."/>
            <person name="Zeng Q."/>
            <person name="Gargeya S."/>
            <person name="Fitzgerald M."/>
            <person name="Haas B."/>
            <person name="Abouelleil A."/>
            <person name="Alvarado L."/>
            <person name="Arachchi H.M."/>
            <person name="Berlin A."/>
            <person name="Brown A."/>
            <person name="Chapman S.B."/>
            <person name="Chen Z."/>
            <person name="Dunbar C."/>
            <person name="Freedman E."/>
            <person name="Gearin G."/>
            <person name="Gellesch M."/>
            <person name="Goldberg J."/>
            <person name="Griggs A."/>
            <person name="Gujja S."/>
            <person name="Heiman D."/>
            <person name="Howarth C."/>
            <person name="Larson L."/>
            <person name="Lui A."/>
            <person name="MacDonald P.J.P."/>
            <person name="Mehta T."/>
            <person name="Montmayeur A."/>
            <person name="Murphy C."/>
            <person name="Neiman D."/>
            <person name="Pearson M."/>
            <person name="Priest M."/>
            <person name="Roberts A."/>
            <person name="Saif S."/>
            <person name="Shea T."/>
            <person name="Shenoy N."/>
            <person name="Sisk P."/>
            <person name="Stolte C."/>
            <person name="Sykes S."/>
            <person name="Yandava C."/>
            <person name="Wortman J."/>
            <person name="Nusbaum C."/>
            <person name="Birren B."/>
        </authorList>
    </citation>
    <scope>NUCLEOTIDE SEQUENCE [LARGE SCALE GENOMIC DNA]</scope>
    <source>
        <strain evidence="2 3">ATCC BAA-286</strain>
    </source>
</reference>
<keyword evidence="1" id="KW-0472">Membrane</keyword>
<dbReference type="HOGENOM" id="CLU_3135015_0_0_10"/>
<keyword evidence="1" id="KW-0812">Transmembrane</keyword>
<dbReference type="Proteomes" id="UP000004913">
    <property type="component" value="Unassembled WGS sequence"/>
</dbReference>
<protein>
    <submittedName>
        <fullName evidence="2">Uncharacterized protein</fullName>
    </submittedName>
</protein>
<keyword evidence="1" id="KW-1133">Transmembrane helix</keyword>
<evidence type="ECO:0000313" key="3">
    <source>
        <dbReference type="Proteomes" id="UP000004913"/>
    </source>
</evidence>
<evidence type="ECO:0000313" key="2">
    <source>
        <dbReference type="EMBL" id="EGK02674.1"/>
    </source>
</evidence>
<comment type="caution">
    <text evidence="2">The sequence shown here is derived from an EMBL/GenBank/DDBJ whole genome shotgun (WGS) entry which is preliminary data.</text>
</comment>
<dbReference type="EMBL" id="ADLV01000015">
    <property type="protein sequence ID" value="EGK02674.1"/>
    <property type="molecule type" value="Genomic_DNA"/>
</dbReference>
<keyword evidence="3" id="KW-1185">Reference proteome</keyword>
<sequence length="49" mass="5909">MFPDNKKSDLKKMCKIILFKLNGQLWSIDSTYAFINFIYQLSFLLLRVY</sequence>
<organism evidence="2 3">
    <name type="scientific">Dysgonomonas gadei ATCC BAA-286</name>
    <dbReference type="NCBI Taxonomy" id="742766"/>
    <lineage>
        <taxon>Bacteria</taxon>
        <taxon>Pseudomonadati</taxon>
        <taxon>Bacteroidota</taxon>
        <taxon>Bacteroidia</taxon>
        <taxon>Bacteroidales</taxon>
        <taxon>Dysgonomonadaceae</taxon>
        <taxon>Dysgonomonas</taxon>
    </lineage>
</organism>
<gene>
    <name evidence="2" type="ORF">HMPREF9455_00924</name>
</gene>
<accession>F5IVM4</accession>